<feature type="compositionally biased region" description="Polar residues" evidence="1">
    <location>
        <begin position="212"/>
        <end position="236"/>
    </location>
</feature>
<gene>
    <name evidence="2" type="ORF">ARMOST_12712</name>
</gene>
<accession>A0A284RKS3</accession>
<feature type="region of interest" description="Disordered" evidence="1">
    <location>
        <begin position="96"/>
        <end position="161"/>
    </location>
</feature>
<dbReference type="OrthoDB" id="3257151at2759"/>
<dbReference type="Proteomes" id="UP000219338">
    <property type="component" value="Unassembled WGS sequence"/>
</dbReference>
<proteinExistence type="predicted"/>
<dbReference type="EMBL" id="FUEG01000010">
    <property type="protein sequence ID" value="SJL09335.1"/>
    <property type="molecule type" value="Genomic_DNA"/>
</dbReference>
<feature type="region of interest" description="Disordered" evidence="1">
    <location>
        <begin position="196"/>
        <end position="236"/>
    </location>
</feature>
<sequence length="407" mass="45102">MARTTVKRVKYVNGIPRANLEELLAIFEKDKRLPSVMSRRAWCKARKLDYGFVNKWWWRRRSAAVKEGYNLVNEMYELPVGTPPEIVEEEEEIEVESEEEEIRVVEPPAPTTPASLSRKRRIMSPNSEESFTIPSSPLVQGSDRSSSRTLQNSPPPIQGAYTPAQIARKTVSFAPGTKDLSPPRAKLSDLVLPSFDETDSCRGRHNPDITCDSCSLRSPSTDSQTSPAPSSQNSVVPTIHASSAPTLTSQEVTATSLAPQVIAESQRNTTMPVSYNQVVPAFPNSTAQVVYPNYNGVSFAGSDMARALYPFYLPPTQSMPMTSMFPMALPSNPPFVFQLPSFPYNANPPPYTLMPQIPGTGMLIDGNPFAQRGFSFPQVPLLQPTLEDSSRVYRADMDSSQSLYWNL</sequence>
<evidence type="ECO:0000313" key="3">
    <source>
        <dbReference type="Proteomes" id="UP000219338"/>
    </source>
</evidence>
<dbReference type="AlphaFoldDB" id="A0A284RKS3"/>
<dbReference type="OMA" id="RRAWCKA"/>
<feature type="compositionally biased region" description="Polar residues" evidence="1">
    <location>
        <begin position="124"/>
        <end position="152"/>
    </location>
</feature>
<evidence type="ECO:0000256" key="1">
    <source>
        <dbReference type="SAM" id="MobiDB-lite"/>
    </source>
</evidence>
<keyword evidence="3" id="KW-1185">Reference proteome</keyword>
<protein>
    <recommendedName>
        <fullName evidence="4">Homeobox domain-containing protein</fullName>
    </recommendedName>
</protein>
<dbReference type="STRING" id="47428.A0A284RKS3"/>
<reference evidence="3" key="1">
    <citation type="journal article" date="2017" name="Nat. Ecol. Evol.">
        <title>Genome expansion and lineage-specific genetic innovations in the forest pathogenic fungi Armillaria.</title>
        <authorList>
            <person name="Sipos G."/>
            <person name="Prasanna A.N."/>
            <person name="Walter M.C."/>
            <person name="O'Connor E."/>
            <person name="Balint B."/>
            <person name="Krizsan K."/>
            <person name="Kiss B."/>
            <person name="Hess J."/>
            <person name="Varga T."/>
            <person name="Slot J."/>
            <person name="Riley R."/>
            <person name="Boka B."/>
            <person name="Rigling D."/>
            <person name="Barry K."/>
            <person name="Lee J."/>
            <person name="Mihaltcheva S."/>
            <person name="LaButti K."/>
            <person name="Lipzen A."/>
            <person name="Waldron R."/>
            <person name="Moloney N.M."/>
            <person name="Sperisen C."/>
            <person name="Kredics L."/>
            <person name="Vagvoelgyi C."/>
            <person name="Patrignani A."/>
            <person name="Fitzpatrick D."/>
            <person name="Nagy I."/>
            <person name="Doyle S."/>
            <person name="Anderson J.B."/>
            <person name="Grigoriev I.V."/>
            <person name="Gueldener U."/>
            <person name="Muensterkoetter M."/>
            <person name="Nagy L.G."/>
        </authorList>
    </citation>
    <scope>NUCLEOTIDE SEQUENCE [LARGE SCALE GENOMIC DNA]</scope>
    <source>
        <strain evidence="3">C18/9</strain>
    </source>
</reference>
<name>A0A284RKS3_ARMOS</name>
<evidence type="ECO:0008006" key="4">
    <source>
        <dbReference type="Google" id="ProtNLM"/>
    </source>
</evidence>
<evidence type="ECO:0000313" key="2">
    <source>
        <dbReference type="EMBL" id="SJL09335.1"/>
    </source>
</evidence>
<organism evidence="2 3">
    <name type="scientific">Armillaria ostoyae</name>
    <name type="common">Armillaria root rot fungus</name>
    <dbReference type="NCBI Taxonomy" id="47428"/>
    <lineage>
        <taxon>Eukaryota</taxon>
        <taxon>Fungi</taxon>
        <taxon>Dikarya</taxon>
        <taxon>Basidiomycota</taxon>
        <taxon>Agaricomycotina</taxon>
        <taxon>Agaricomycetes</taxon>
        <taxon>Agaricomycetidae</taxon>
        <taxon>Agaricales</taxon>
        <taxon>Marasmiineae</taxon>
        <taxon>Physalacriaceae</taxon>
        <taxon>Armillaria</taxon>
    </lineage>
</organism>